<dbReference type="Gene3D" id="3.50.50.60">
    <property type="entry name" value="FAD/NAD(P)-binding domain"/>
    <property type="match status" value="1"/>
</dbReference>
<gene>
    <name evidence="1" type="ORF">K0O64_10990</name>
</gene>
<accession>A0ABX8VME4</accession>
<dbReference type="PRINTS" id="PR00419">
    <property type="entry name" value="ADXRDTASE"/>
</dbReference>
<evidence type="ECO:0000313" key="1">
    <source>
        <dbReference type="EMBL" id="QYL18969.1"/>
    </source>
</evidence>
<dbReference type="Pfam" id="PF13450">
    <property type="entry name" value="NAD_binding_8"/>
    <property type="match status" value="1"/>
</dbReference>
<keyword evidence="2" id="KW-1185">Reference proteome</keyword>
<name>A0ABX8VME4_9MYCO</name>
<dbReference type="PANTHER" id="PTHR21197:SF0">
    <property type="entry name" value="UDP-GALACTOPYRANOSE MUTASE"/>
    <property type="match status" value="1"/>
</dbReference>
<protein>
    <submittedName>
        <fullName evidence="1">NAD(P)-binding protein</fullName>
    </submittedName>
</protein>
<dbReference type="PANTHER" id="PTHR21197">
    <property type="entry name" value="UDP-GALACTOPYRANOSE MUTASE"/>
    <property type="match status" value="1"/>
</dbReference>
<proteinExistence type="predicted"/>
<dbReference type="RefSeq" id="WP_164520052.1">
    <property type="nucleotide sequence ID" value="NZ_BAAAVX010000045.1"/>
</dbReference>
<sequence>MSDHGAPQSVDVLVVGAGPTGLTAADACVAAGSSVAVVEHTGQVGGLARAATVAGHEVDIGGHRLLSSTAEQRRMWRDLADRLGGIPMSDIDRRSGILRDGYVISYPFDWQQFRHAAPLSVRIRGAASLIAWKLTAPAGRTDDTLDDWVKNRYGPYLSETFMAPHARKVFGVDPRKIPAAWASQRILSPRFASVLATALPRLRASPRADEPTDRFLYPHGGAGVLWSRLAEALGDHVHWMFNSTVLNIAGSGGGPYSVTVSGPGGTQVMQCGRIIWTGRPDDLAATLGLRELSAALAQAAGRRDLVVGVVRVGDYPPSWHGYQWLYTHDTGVRAHRFNNYGEWQTLDCPAGVVGLEYAVPSGETFDVRATACKDMSILLGGAAFEFLGAEKTADAYSNFDAAADLFDQLDEALRRFGEGIVATGRQGAGIYINLDRAMSLGIRVGALPADQTGVVGRGGYSKYQDKVN</sequence>
<dbReference type="EMBL" id="CP080333">
    <property type="protein sequence ID" value="QYL18969.1"/>
    <property type="molecule type" value="Genomic_DNA"/>
</dbReference>
<organism evidence="1 2">
    <name type="scientific">Mycolicibacterium pallens</name>
    <dbReference type="NCBI Taxonomy" id="370524"/>
    <lineage>
        <taxon>Bacteria</taxon>
        <taxon>Bacillati</taxon>
        <taxon>Actinomycetota</taxon>
        <taxon>Actinomycetes</taxon>
        <taxon>Mycobacteriales</taxon>
        <taxon>Mycobacteriaceae</taxon>
        <taxon>Mycolicibacterium</taxon>
    </lineage>
</organism>
<dbReference type="SUPFAM" id="SSF51971">
    <property type="entry name" value="Nucleotide-binding domain"/>
    <property type="match status" value="1"/>
</dbReference>
<dbReference type="InterPro" id="IPR036188">
    <property type="entry name" value="FAD/NAD-bd_sf"/>
</dbReference>
<dbReference type="Proteomes" id="UP000825367">
    <property type="component" value="Chromosome"/>
</dbReference>
<evidence type="ECO:0000313" key="2">
    <source>
        <dbReference type="Proteomes" id="UP000825367"/>
    </source>
</evidence>
<reference evidence="1 2" key="1">
    <citation type="submission" date="2021-07" db="EMBL/GenBank/DDBJ databases">
        <title>Whole genome sequencing of non-tuberculosis mycobacteria type-strains.</title>
        <authorList>
            <person name="Igarashi Y."/>
            <person name="Osugi A."/>
            <person name="Mitarai S."/>
        </authorList>
    </citation>
    <scope>NUCLEOTIDE SEQUENCE [LARGE SCALE GENOMIC DNA]</scope>
    <source>
        <strain evidence="1 2">JCM 16370</strain>
    </source>
</reference>